<dbReference type="InterPro" id="IPR043128">
    <property type="entry name" value="Rev_trsase/Diguanyl_cyclase"/>
</dbReference>
<dbReference type="CDD" id="cd01949">
    <property type="entry name" value="GGDEF"/>
    <property type="match status" value="1"/>
</dbReference>
<dbReference type="FunFam" id="3.30.70.270:FF:000001">
    <property type="entry name" value="Diguanylate cyclase domain protein"/>
    <property type="match status" value="1"/>
</dbReference>
<feature type="transmembrane region" description="Helical" evidence="1">
    <location>
        <begin position="68"/>
        <end position="88"/>
    </location>
</feature>
<proteinExistence type="predicted"/>
<dbReference type="InterPro" id="IPR000160">
    <property type="entry name" value="GGDEF_dom"/>
</dbReference>
<dbReference type="RefSeq" id="WP_181043284.1">
    <property type="nucleotide sequence ID" value="NZ_CP154825.1"/>
</dbReference>
<dbReference type="PANTHER" id="PTHR45138">
    <property type="entry name" value="REGULATORY COMPONENTS OF SENSORY TRANSDUCTION SYSTEM"/>
    <property type="match status" value="1"/>
</dbReference>
<dbReference type="EMBL" id="PTIX01000001">
    <property type="protein sequence ID" value="PPK71377.1"/>
    <property type="molecule type" value="Genomic_DNA"/>
</dbReference>
<dbReference type="GO" id="GO:0005886">
    <property type="term" value="C:plasma membrane"/>
    <property type="evidence" value="ECO:0007669"/>
    <property type="project" value="TreeGrafter"/>
</dbReference>
<evidence type="ECO:0000256" key="1">
    <source>
        <dbReference type="SAM" id="Phobius"/>
    </source>
</evidence>
<evidence type="ECO:0000259" key="2">
    <source>
        <dbReference type="PROSITE" id="PS50887"/>
    </source>
</evidence>
<organism evidence="3 4">
    <name type="scientific">Actinokineospora auranticolor</name>
    <dbReference type="NCBI Taxonomy" id="155976"/>
    <lineage>
        <taxon>Bacteria</taxon>
        <taxon>Bacillati</taxon>
        <taxon>Actinomycetota</taxon>
        <taxon>Actinomycetes</taxon>
        <taxon>Pseudonocardiales</taxon>
        <taxon>Pseudonocardiaceae</taxon>
        <taxon>Actinokineospora</taxon>
    </lineage>
</organism>
<feature type="transmembrane region" description="Helical" evidence="1">
    <location>
        <begin position="143"/>
        <end position="167"/>
    </location>
</feature>
<gene>
    <name evidence="3" type="ORF">CLV40_101567</name>
</gene>
<feature type="domain" description="GGDEF" evidence="2">
    <location>
        <begin position="314"/>
        <end position="458"/>
    </location>
</feature>
<feature type="transmembrane region" description="Helical" evidence="1">
    <location>
        <begin position="34"/>
        <end position="56"/>
    </location>
</feature>
<dbReference type="AlphaFoldDB" id="A0A2S6H1T1"/>
<keyword evidence="1" id="KW-1133">Transmembrane helix</keyword>
<keyword evidence="4" id="KW-1185">Reference proteome</keyword>
<dbReference type="NCBIfam" id="TIGR00254">
    <property type="entry name" value="GGDEF"/>
    <property type="match status" value="1"/>
</dbReference>
<dbReference type="Gene3D" id="3.30.70.270">
    <property type="match status" value="1"/>
</dbReference>
<comment type="caution">
    <text evidence="3">The sequence shown here is derived from an EMBL/GenBank/DDBJ whole genome shotgun (WGS) entry which is preliminary data.</text>
</comment>
<dbReference type="SMART" id="SM00267">
    <property type="entry name" value="GGDEF"/>
    <property type="match status" value="1"/>
</dbReference>
<dbReference type="InterPro" id="IPR050469">
    <property type="entry name" value="Diguanylate_Cyclase"/>
</dbReference>
<dbReference type="SUPFAM" id="SSF55073">
    <property type="entry name" value="Nucleotide cyclase"/>
    <property type="match status" value="1"/>
</dbReference>
<accession>A0A2S6H1T1</accession>
<dbReference type="PROSITE" id="PS50887">
    <property type="entry name" value="GGDEF"/>
    <property type="match status" value="1"/>
</dbReference>
<feature type="transmembrane region" description="Helical" evidence="1">
    <location>
        <begin position="230"/>
        <end position="262"/>
    </location>
</feature>
<feature type="transmembrane region" description="Helical" evidence="1">
    <location>
        <begin position="108"/>
        <end position="131"/>
    </location>
</feature>
<evidence type="ECO:0000313" key="4">
    <source>
        <dbReference type="Proteomes" id="UP000239203"/>
    </source>
</evidence>
<sequence length="477" mass="51183">MGGNDGPECPFAGVRGPERARSALHPTRWGLWQFGVPTGVVLLITNLVGVVGLAYAVTRAPGITTADWGLFAMLCACALAYTEVTAASEKRRRSMRRQRGTVEFIDQASIWFFSSALLLPPMLAGALVVMVRVRRWRIAMRPLTLWVSNTAAVLLSVAFVSLLRGLMVGSGRPYDGLTEPDAGGLRITALFVLAALVYFLVEGTIVGVYRAVRFRTWRLGETWGSREDNLLLLHTLLVGLGAVGAAAITPVALFGVLAVAVMETRLLGSLAMRTADRDRLEADATTDPLTGLSNRRGFLPLATAAIRLDRLNGRPTGVLMLDLDHFKRWNDRLGHFGGDQVLQAVARALRQNTRAGDLVARWGGEELTAVLPDTHPAETLKIAERIRAGVEALGTTITTPADGPSVHLGREVPRVTISIGVACAPQHATTLADLQELADQALDVAKQNGRNQVAVVGAAGPHVPTQPGPQDREQSHP</sequence>
<dbReference type="GO" id="GO:1902201">
    <property type="term" value="P:negative regulation of bacterial-type flagellum-dependent cell motility"/>
    <property type="evidence" value="ECO:0007669"/>
    <property type="project" value="TreeGrafter"/>
</dbReference>
<dbReference type="Pfam" id="PF00990">
    <property type="entry name" value="GGDEF"/>
    <property type="match status" value="1"/>
</dbReference>
<name>A0A2S6H1T1_9PSEU</name>
<dbReference type="InterPro" id="IPR029787">
    <property type="entry name" value="Nucleotide_cyclase"/>
</dbReference>
<dbReference type="PANTHER" id="PTHR45138:SF9">
    <property type="entry name" value="DIGUANYLATE CYCLASE DGCM-RELATED"/>
    <property type="match status" value="1"/>
</dbReference>
<dbReference type="Proteomes" id="UP000239203">
    <property type="component" value="Unassembled WGS sequence"/>
</dbReference>
<reference evidence="3 4" key="1">
    <citation type="submission" date="2018-02" db="EMBL/GenBank/DDBJ databases">
        <title>Genomic Encyclopedia of Archaeal and Bacterial Type Strains, Phase II (KMG-II): from individual species to whole genera.</title>
        <authorList>
            <person name="Goeker M."/>
        </authorList>
    </citation>
    <scope>NUCLEOTIDE SEQUENCE [LARGE SCALE GENOMIC DNA]</scope>
    <source>
        <strain evidence="3 4">YU 961-1</strain>
    </source>
</reference>
<keyword evidence="1" id="KW-0812">Transmembrane</keyword>
<evidence type="ECO:0000313" key="3">
    <source>
        <dbReference type="EMBL" id="PPK71377.1"/>
    </source>
</evidence>
<dbReference type="GO" id="GO:0043709">
    <property type="term" value="P:cell adhesion involved in single-species biofilm formation"/>
    <property type="evidence" value="ECO:0007669"/>
    <property type="project" value="TreeGrafter"/>
</dbReference>
<keyword evidence="1" id="KW-0472">Membrane</keyword>
<dbReference type="GO" id="GO:0052621">
    <property type="term" value="F:diguanylate cyclase activity"/>
    <property type="evidence" value="ECO:0007669"/>
    <property type="project" value="TreeGrafter"/>
</dbReference>
<feature type="transmembrane region" description="Helical" evidence="1">
    <location>
        <begin position="187"/>
        <end position="209"/>
    </location>
</feature>
<protein>
    <submittedName>
        <fullName evidence="3">Diguanylate cyclase (GGDEF)-like protein</fullName>
    </submittedName>
</protein>